<reference evidence="9 10" key="1">
    <citation type="submission" date="2017-01" db="EMBL/GenBank/DDBJ databases">
        <title>The cable genome- insights into the physiology and evolution of filamentous bacteria capable of sulfide oxidation via long distance electron transfer.</title>
        <authorList>
            <person name="Schreiber L."/>
            <person name="Bjerg J.T."/>
            <person name="Boggild A."/>
            <person name="Van De Vossenberg J."/>
            <person name="Meysman F."/>
            <person name="Nielsen L.P."/>
            <person name="Schramm A."/>
            <person name="Kjeldsen K.U."/>
        </authorList>
    </citation>
    <scope>NUCLEOTIDE SEQUENCE [LARGE SCALE GENOMIC DNA]</scope>
    <source>
        <strain evidence="9">MCF</strain>
    </source>
</reference>
<evidence type="ECO:0000256" key="6">
    <source>
        <dbReference type="SAM" id="MobiDB-lite"/>
    </source>
</evidence>
<dbReference type="NCBIfam" id="TIGR00901">
    <property type="entry name" value="2A0125"/>
    <property type="match status" value="1"/>
</dbReference>
<evidence type="ECO:0000256" key="4">
    <source>
        <dbReference type="ARBA" id="ARBA00022989"/>
    </source>
</evidence>
<feature type="domain" description="Major facilitator superfamily (MFS) profile" evidence="8">
    <location>
        <begin position="350"/>
        <end position="535"/>
    </location>
</feature>
<dbReference type="AlphaFoldDB" id="A0A444IUZ7"/>
<dbReference type="EMBL" id="MTKO01000091">
    <property type="protein sequence ID" value="RWX44666.1"/>
    <property type="molecule type" value="Genomic_DNA"/>
</dbReference>
<dbReference type="InterPro" id="IPR020846">
    <property type="entry name" value="MFS_dom"/>
</dbReference>
<sequence>MDKRTDKLRDQQESAPVPLAEDTSEGWRKAMRAWTHPRVVTMFFFGFSAGIPILLIFSSLSLWLREAGVSRSAVTFFSWAALGYSFKFVWAPLVDTLPLPFLTRKLGRRRGWLLLAQIAVITAICFMALTDPASGQQNLVTMALAAVMLGFSSATQDIVIDAYRIECAEEDMQALLSSTYIAGYRIGMLVAGAGALYLASWFGTSKDAYSYAAWQYSYLCMAGVMLVGVATTLLIPEPAANSKNYDYPASYYLRFLFLFACTAGVFIAVFFLTGNTVNLLNSMLRGLTTTIPESPGPLVSFLAEAARLLIALLCALTTAFFLMRRNLVDGSMVSQTYINPVLDFFSRYGLRTALLLLALVGFYRISDIILGVVANVFYQDMGFSKQTIASVIKTFGLFMTLLGGFLGGTLTVRYGVMKILFLGALLSSATNLLFMLLADAGNNVPLLYLVISADNLSGGIATTAFVAFLAGLTNISFTAVQYAIFSSLMTLLPKMIGGYSGTMVSAWGYHQFFLVTALMGIPVLLLIWLAGRRLR</sequence>
<evidence type="ECO:0000256" key="1">
    <source>
        <dbReference type="ARBA" id="ARBA00004141"/>
    </source>
</evidence>
<protein>
    <submittedName>
        <fullName evidence="9">MFS transporter, PAT family, beta-lactamase induction signal transducer AmpG</fullName>
    </submittedName>
</protein>
<dbReference type="PANTHER" id="PTHR12778">
    <property type="entry name" value="SOLUTE CARRIER FAMILY 33 ACETYL-COA TRANSPORTER -RELATED"/>
    <property type="match status" value="1"/>
</dbReference>
<gene>
    <name evidence="9" type="ORF">H206_01635</name>
</gene>
<feature type="transmembrane region" description="Helical" evidence="7">
    <location>
        <begin position="255"/>
        <end position="277"/>
    </location>
</feature>
<name>A0A444IUZ7_9BACT</name>
<feature type="transmembrane region" description="Helical" evidence="7">
    <location>
        <begin position="111"/>
        <end position="130"/>
    </location>
</feature>
<dbReference type="InterPro" id="IPR004752">
    <property type="entry name" value="AmpG_permease/AT-1"/>
</dbReference>
<keyword evidence="5 7" id="KW-0472">Membrane</keyword>
<dbReference type="PROSITE" id="PS50850">
    <property type="entry name" value="MFS"/>
    <property type="match status" value="1"/>
</dbReference>
<comment type="subcellular location">
    <subcellularLocation>
        <location evidence="1">Membrane</location>
        <topology evidence="1">Multi-pass membrane protein</topology>
    </subcellularLocation>
</comment>
<feature type="transmembrane region" description="Helical" evidence="7">
    <location>
        <begin position="512"/>
        <end position="531"/>
    </location>
</feature>
<comment type="caution">
    <text evidence="9">The sequence shown here is derived from an EMBL/GenBank/DDBJ whole genome shotgun (WGS) entry which is preliminary data.</text>
</comment>
<evidence type="ECO:0000259" key="8">
    <source>
        <dbReference type="PROSITE" id="PS50850"/>
    </source>
</evidence>
<feature type="transmembrane region" description="Helical" evidence="7">
    <location>
        <begin position="184"/>
        <end position="204"/>
    </location>
</feature>
<feature type="transmembrane region" description="Helical" evidence="7">
    <location>
        <begin position="39"/>
        <end position="64"/>
    </location>
</feature>
<feature type="transmembrane region" description="Helical" evidence="7">
    <location>
        <begin position="354"/>
        <end position="378"/>
    </location>
</feature>
<dbReference type="Gene3D" id="1.20.1250.20">
    <property type="entry name" value="MFS general substrate transporter like domains"/>
    <property type="match status" value="2"/>
</dbReference>
<accession>A0A444IUZ7</accession>
<evidence type="ECO:0000256" key="5">
    <source>
        <dbReference type="ARBA" id="ARBA00023136"/>
    </source>
</evidence>
<dbReference type="GO" id="GO:0016020">
    <property type="term" value="C:membrane"/>
    <property type="evidence" value="ECO:0007669"/>
    <property type="project" value="UniProtKB-SubCell"/>
</dbReference>
<feature type="transmembrane region" description="Helical" evidence="7">
    <location>
        <begin position="76"/>
        <end position="99"/>
    </location>
</feature>
<feature type="transmembrane region" description="Helical" evidence="7">
    <location>
        <begin position="446"/>
        <end position="470"/>
    </location>
</feature>
<dbReference type="InterPro" id="IPR011701">
    <property type="entry name" value="MFS"/>
</dbReference>
<dbReference type="InterPro" id="IPR036259">
    <property type="entry name" value="MFS_trans_sf"/>
</dbReference>
<evidence type="ECO:0000256" key="3">
    <source>
        <dbReference type="ARBA" id="ARBA00022692"/>
    </source>
</evidence>
<dbReference type="PANTHER" id="PTHR12778:SF10">
    <property type="entry name" value="MAJOR FACILITATOR SUPERFAMILY DOMAIN-CONTAINING PROTEIN 3"/>
    <property type="match status" value="1"/>
</dbReference>
<feature type="transmembrane region" description="Helical" evidence="7">
    <location>
        <begin position="482"/>
        <end position="500"/>
    </location>
</feature>
<keyword evidence="10" id="KW-1185">Reference proteome</keyword>
<evidence type="ECO:0000256" key="2">
    <source>
        <dbReference type="ARBA" id="ARBA00022448"/>
    </source>
</evidence>
<evidence type="ECO:0000256" key="7">
    <source>
        <dbReference type="SAM" id="Phobius"/>
    </source>
</evidence>
<feature type="transmembrane region" description="Helical" evidence="7">
    <location>
        <begin position="142"/>
        <end position="163"/>
    </location>
</feature>
<feature type="region of interest" description="Disordered" evidence="6">
    <location>
        <begin position="1"/>
        <end position="23"/>
    </location>
</feature>
<feature type="transmembrane region" description="Helical" evidence="7">
    <location>
        <begin position="216"/>
        <end position="235"/>
    </location>
</feature>
<organism evidence="9 10">
    <name type="scientific">Candidatus Electrothrix aarhusensis</name>
    <dbReference type="NCBI Taxonomy" id="1859131"/>
    <lineage>
        <taxon>Bacteria</taxon>
        <taxon>Pseudomonadati</taxon>
        <taxon>Thermodesulfobacteriota</taxon>
        <taxon>Desulfobulbia</taxon>
        <taxon>Desulfobulbales</taxon>
        <taxon>Desulfobulbaceae</taxon>
        <taxon>Candidatus Electrothrix</taxon>
    </lineage>
</organism>
<dbReference type="GO" id="GO:0022857">
    <property type="term" value="F:transmembrane transporter activity"/>
    <property type="evidence" value="ECO:0007669"/>
    <property type="project" value="InterPro"/>
</dbReference>
<feature type="compositionally biased region" description="Basic and acidic residues" evidence="6">
    <location>
        <begin position="1"/>
        <end position="12"/>
    </location>
</feature>
<feature type="transmembrane region" description="Helical" evidence="7">
    <location>
        <begin position="419"/>
        <end position="440"/>
    </location>
</feature>
<feature type="transmembrane region" description="Helical" evidence="7">
    <location>
        <begin position="390"/>
        <end position="412"/>
    </location>
</feature>
<keyword evidence="4 7" id="KW-1133">Transmembrane helix</keyword>
<dbReference type="Pfam" id="PF07690">
    <property type="entry name" value="MFS_1"/>
    <property type="match status" value="1"/>
</dbReference>
<evidence type="ECO:0000313" key="10">
    <source>
        <dbReference type="Proteomes" id="UP000287853"/>
    </source>
</evidence>
<keyword evidence="2" id="KW-0813">Transport</keyword>
<proteinExistence type="predicted"/>
<dbReference type="SUPFAM" id="SSF103473">
    <property type="entry name" value="MFS general substrate transporter"/>
    <property type="match status" value="1"/>
</dbReference>
<evidence type="ECO:0000313" key="9">
    <source>
        <dbReference type="EMBL" id="RWX44666.1"/>
    </source>
</evidence>
<dbReference type="Proteomes" id="UP000287853">
    <property type="component" value="Unassembled WGS sequence"/>
</dbReference>
<feature type="transmembrane region" description="Helical" evidence="7">
    <location>
        <begin position="297"/>
        <end position="322"/>
    </location>
</feature>
<keyword evidence="3 7" id="KW-0812">Transmembrane</keyword>